<dbReference type="InterPro" id="IPR036397">
    <property type="entry name" value="RNaseH_sf"/>
</dbReference>
<protein>
    <submittedName>
        <fullName evidence="2">RNase H superfamily protein</fullName>
    </submittedName>
</protein>
<gene>
    <name evidence="2" type="ORF">WJ33_11990</name>
</gene>
<feature type="domain" description="YprB ribonuclease H-like" evidence="1">
    <location>
        <begin position="51"/>
        <end position="187"/>
    </location>
</feature>
<dbReference type="OrthoDB" id="9773351at2"/>
<evidence type="ECO:0000313" key="3">
    <source>
        <dbReference type="Proteomes" id="UP000064029"/>
    </source>
</evidence>
<dbReference type="RefSeq" id="WP_059748693.1">
    <property type="nucleotide sequence ID" value="NZ_CP013416.1"/>
</dbReference>
<dbReference type="InterPro" id="IPR012337">
    <property type="entry name" value="RNaseH-like_sf"/>
</dbReference>
<comment type="caution">
    <text evidence="2">The sequence shown here is derived from an EMBL/GenBank/DDBJ whole genome shotgun (WGS) entry which is preliminary data.</text>
</comment>
<dbReference type="EMBL" id="LOXM01000005">
    <property type="protein sequence ID" value="KVG76911.1"/>
    <property type="molecule type" value="Genomic_DNA"/>
</dbReference>
<dbReference type="InterPro" id="IPR038720">
    <property type="entry name" value="YprB_RNase_H-like_dom"/>
</dbReference>
<organism evidence="2 3">
    <name type="scientific">Burkholderia ubonensis</name>
    <dbReference type="NCBI Taxonomy" id="101571"/>
    <lineage>
        <taxon>Bacteria</taxon>
        <taxon>Pseudomonadati</taxon>
        <taxon>Pseudomonadota</taxon>
        <taxon>Betaproteobacteria</taxon>
        <taxon>Burkholderiales</taxon>
        <taxon>Burkholderiaceae</taxon>
        <taxon>Burkholderia</taxon>
        <taxon>Burkholderia cepacia complex</taxon>
    </lineage>
</organism>
<dbReference type="SUPFAM" id="SSF53098">
    <property type="entry name" value="Ribonuclease H-like"/>
    <property type="match status" value="1"/>
</dbReference>
<reference evidence="2 3" key="1">
    <citation type="submission" date="2015-11" db="EMBL/GenBank/DDBJ databases">
        <title>Expanding the genomic diversity of Burkholderia species for the development of highly accurate diagnostics.</title>
        <authorList>
            <person name="Sahl J."/>
            <person name="Keim P."/>
            <person name="Wagner D."/>
        </authorList>
    </citation>
    <scope>NUCLEOTIDE SEQUENCE [LARGE SCALE GENOMIC DNA]</scope>
    <source>
        <strain evidence="2 3">MSMB2036</strain>
    </source>
</reference>
<dbReference type="Gene3D" id="3.30.420.10">
    <property type="entry name" value="Ribonuclease H-like superfamily/Ribonuclease H"/>
    <property type="match status" value="1"/>
</dbReference>
<dbReference type="GO" id="GO:0003676">
    <property type="term" value="F:nucleic acid binding"/>
    <property type="evidence" value="ECO:0007669"/>
    <property type="project" value="InterPro"/>
</dbReference>
<dbReference type="Proteomes" id="UP000064029">
    <property type="component" value="Unassembled WGS sequence"/>
</dbReference>
<evidence type="ECO:0000259" key="1">
    <source>
        <dbReference type="Pfam" id="PF13482"/>
    </source>
</evidence>
<dbReference type="Pfam" id="PF13482">
    <property type="entry name" value="RNase_H_2"/>
    <property type="match status" value="1"/>
</dbReference>
<dbReference type="AlphaFoldDB" id="A0A124REE4"/>
<name>A0A124REE4_9BURK</name>
<proteinExistence type="predicted"/>
<evidence type="ECO:0000313" key="2">
    <source>
        <dbReference type="EMBL" id="KVG76911.1"/>
    </source>
</evidence>
<accession>A0A124REE4</accession>
<sequence length="263" mass="30383">MRKKPRILSLDIETSPILAHVWSLWKQNVGLNQIHSEWCILSFCAKWLDDPRVIYHDTSAQRNKEDDRRIVRKLWRLLDRADIVVAQNGVKFDVRKINARFILLGMQPPSPFRVVDTMLEARKHFGFTSNKLEWLTAKLCKTHKKQKHAQFPGFELWREYLAGNPAAAAEMRAYNTDDVLSLEELYLVLRPWITGHPNVGNYDSAVGDGPKCDRCGSTNVRRKGLRYTQVGQYPRYHCQACGAWSRGRLTVNSKQHKANLLVS</sequence>